<organism evidence="3 4">
    <name type="scientific">Athelia psychrophila</name>
    <dbReference type="NCBI Taxonomy" id="1759441"/>
    <lineage>
        <taxon>Eukaryota</taxon>
        <taxon>Fungi</taxon>
        <taxon>Dikarya</taxon>
        <taxon>Basidiomycota</taxon>
        <taxon>Agaricomycotina</taxon>
        <taxon>Agaricomycetes</taxon>
        <taxon>Agaricomycetidae</taxon>
        <taxon>Atheliales</taxon>
        <taxon>Atheliaceae</taxon>
        <taxon>Athelia</taxon>
    </lineage>
</organism>
<dbReference type="AlphaFoldDB" id="A0A166KD64"/>
<dbReference type="InterPro" id="IPR045967">
    <property type="entry name" value="HAM1-like_N"/>
</dbReference>
<dbReference type="Pfam" id="PF19343">
    <property type="entry name" value="HAM1_N"/>
    <property type="match status" value="2"/>
</dbReference>
<dbReference type="PANTHER" id="PTHR31138">
    <property type="entry name" value="CHROMOSOME 19, WHOLE GENOME SHOTGUN SEQUENCE"/>
    <property type="match status" value="1"/>
</dbReference>
<reference evidence="3 4" key="1">
    <citation type="journal article" date="2016" name="Mol. Biol. Evol.">
        <title>Comparative Genomics of Early-Diverging Mushroom-Forming Fungi Provides Insights into the Origins of Lignocellulose Decay Capabilities.</title>
        <authorList>
            <person name="Nagy L.G."/>
            <person name="Riley R."/>
            <person name="Tritt A."/>
            <person name="Adam C."/>
            <person name="Daum C."/>
            <person name="Floudas D."/>
            <person name="Sun H."/>
            <person name="Yadav J.S."/>
            <person name="Pangilinan J."/>
            <person name="Larsson K.H."/>
            <person name="Matsuura K."/>
            <person name="Barry K."/>
            <person name="Labutti K."/>
            <person name="Kuo R."/>
            <person name="Ohm R.A."/>
            <person name="Bhattacharya S.S."/>
            <person name="Shirouzu T."/>
            <person name="Yoshinaga Y."/>
            <person name="Martin F.M."/>
            <person name="Grigoriev I.V."/>
            <person name="Hibbett D.S."/>
        </authorList>
    </citation>
    <scope>NUCLEOTIDE SEQUENCE [LARGE SCALE GENOMIC DNA]</scope>
    <source>
        <strain evidence="3 4">CBS 109695</strain>
    </source>
</reference>
<name>A0A166KD64_9AGAM</name>
<gene>
    <name evidence="3" type="ORF">FIBSPDRAFT_953335</name>
</gene>
<dbReference type="PANTHER" id="PTHR31138:SF1">
    <property type="entry name" value="PDZ DOMAIN-CONTAINING PROTEIN"/>
    <property type="match status" value="1"/>
</dbReference>
<protein>
    <recommendedName>
        <fullName evidence="2">HAM1-like N-terminal domain-containing protein</fullName>
    </recommendedName>
</protein>
<evidence type="ECO:0000313" key="3">
    <source>
        <dbReference type="EMBL" id="KZP21786.1"/>
    </source>
</evidence>
<feature type="domain" description="HAM1-like N-terminal" evidence="2">
    <location>
        <begin position="297"/>
        <end position="399"/>
    </location>
</feature>
<dbReference type="Proteomes" id="UP000076532">
    <property type="component" value="Unassembled WGS sequence"/>
</dbReference>
<sequence>MAQHDRAHVDNGGDGGPAYTGLKYDRAAKAAPLTLAPPSTHRACLRQIAARSSTIAPAPPRSRLPAPARPRPDDAKRPFRSGVSLTVSHAHPQDAVPRVNPVFWAPRRVLEARRVVAAVARPQTSANGLQPCPGHRARTRICLFGKQGHQEYPPNGKNLIQDARDIVETARVMVHEKNADELFQNLVWHTRDVDVDAAKKGPNQVLHVYKDKAKDDGQLAVQHLLRRLLSDFSLIGRDLHARGACKAADGLRPDAEALVHVDESVPNDQFVTAGGRTSGPNETPVLEARVPGDHARELWFKSVDAYLRKDLTVLAPGCNSRGNAIRDSRRQSYDGKYKGHFDNLFSSVGTFFKAMGNDSLNGSLKFKLELWGDIRKVILPTLVDKVGYIPIPRIECTDDLG</sequence>
<keyword evidence="4" id="KW-1185">Reference proteome</keyword>
<dbReference type="EMBL" id="KV417544">
    <property type="protein sequence ID" value="KZP21786.1"/>
    <property type="molecule type" value="Genomic_DNA"/>
</dbReference>
<dbReference type="OrthoDB" id="19394at2759"/>
<dbReference type="STRING" id="436010.A0A166KD64"/>
<evidence type="ECO:0000259" key="2">
    <source>
        <dbReference type="Pfam" id="PF19343"/>
    </source>
</evidence>
<proteinExistence type="predicted"/>
<feature type="domain" description="HAM1-like N-terminal" evidence="2">
    <location>
        <begin position="152"/>
        <end position="290"/>
    </location>
</feature>
<evidence type="ECO:0000256" key="1">
    <source>
        <dbReference type="SAM" id="MobiDB-lite"/>
    </source>
</evidence>
<feature type="region of interest" description="Disordered" evidence="1">
    <location>
        <begin position="51"/>
        <end position="79"/>
    </location>
</feature>
<accession>A0A166KD64</accession>
<evidence type="ECO:0000313" key="4">
    <source>
        <dbReference type="Proteomes" id="UP000076532"/>
    </source>
</evidence>